<keyword evidence="1" id="KW-0472">Membrane</keyword>
<feature type="transmembrane region" description="Helical" evidence="1">
    <location>
        <begin position="346"/>
        <end position="372"/>
    </location>
</feature>
<accession>A0A564ZK71</accession>
<feature type="transmembrane region" description="Helical" evidence="1">
    <location>
        <begin position="215"/>
        <end position="237"/>
    </location>
</feature>
<keyword evidence="1" id="KW-0812">Transmembrane</keyword>
<dbReference type="Proteomes" id="UP000334340">
    <property type="component" value="Unassembled WGS sequence"/>
</dbReference>
<dbReference type="InterPro" id="IPR036249">
    <property type="entry name" value="Thioredoxin-like_sf"/>
</dbReference>
<proteinExistence type="predicted"/>
<gene>
    <name evidence="2" type="ORF">MELA_02116</name>
</gene>
<evidence type="ECO:0000313" key="3">
    <source>
        <dbReference type="Proteomes" id="UP000334340"/>
    </source>
</evidence>
<sequence>MATAARNGVPLAIGLRGGFIAALSLCLVLLTDTASGVSDDAIWYQQADSGERQIEFYFFWSRQCPHCLEAHPFVENLPQEFPWLRVHSTEVSASVENARLYMKLAGMLGEDARSVPGFLFCGEMYVGYRSTETTGAMLRERLLACRARLTGDGMAVAPPGTGVALPLLGAIDLRGWSLPLATVTLAFLDAFNPCAFFVLLFLLSLMVHAASRLRMALVGGVFVLCSGLVYFVFMAAWLNAFLVVGELRLVTLIAGVLATAMAAINIKDFFWFKRGVTLSIPERAQPDLFARMRGLVSARNLTAMLAGTVILALAANTYELLCTAGFPMIFTRLLTLTLTPLPTATYYLYLVLYNVVYVLPLTAITAVFVFTLGARKLTVREGRVLKLLSGLMMLGLGILLLVDPGLLNNGLMAIALLAAAIALTALTARLWPDGGTSS</sequence>
<keyword evidence="3" id="KW-1185">Reference proteome</keyword>
<feature type="transmembrane region" description="Helical" evidence="1">
    <location>
        <begin position="249"/>
        <end position="266"/>
    </location>
</feature>
<feature type="transmembrane region" description="Helical" evidence="1">
    <location>
        <begin position="384"/>
        <end position="402"/>
    </location>
</feature>
<dbReference type="AlphaFoldDB" id="A0A564ZK71"/>
<dbReference type="Gene3D" id="3.40.30.10">
    <property type="entry name" value="Glutaredoxin"/>
    <property type="match status" value="1"/>
</dbReference>
<name>A0A564ZK71_9BACT</name>
<evidence type="ECO:0000256" key="1">
    <source>
        <dbReference type="SAM" id="Phobius"/>
    </source>
</evidence>
<feature type="transmembrane region" description="Helical" evidence="1">
    <location>
        <begin position="301"/>
        <end position="326"/>
    </location>
</feature>
<evidence type="ECO:0000313" key="2">
    <source>
        <dbReference type="EMBL" id="VUZ85731.1"/>
    </source>
</evidence>
<dbReference type="EMBL" id="CABIKM010000032">
    <property type="protein sequence ID" value="VUZ85731.1"/>
    <property type="molecule type" value="Genomic_DNA"/>
</dbReference>
<protein>
    <recommendedName>
        <fullName evidence="4">Thioredoxin domain-containing protein</fullName>
    </recommendedName>
</protein>
<feature type="transmembrane region" description="Helical" evidence="1">
    <location>
        <begin position="12"/>
        <end position="30"/>
    </location>
</feature>
<feature type="transmembrane region" description="Helical" evidence="1">
    <location>
        <begin position="408"/>
        <end position="431"/>
    </location>
</feature>
<keyword evidence="1" id="KW-1133">Transmembrane helix</keyword>
<dbReference type="SUPFAM" id="SSF52833">
    <property type="entry name" value="Thioredoxin-like"/>
    <property type="match status" value="1"/>
</dbReference>
<organism evidence="2 3">
    <name type="scientific">Candidatus Methylomirabilis lanthanidiphila</name>
    <dbReference type="NCBI Taxonomy" id="2211376"/>
    <lineage>
        <taxon>Bacteria</taxon>
        <taxon>Candidatus Methylomirabilota</taxon>
        <taxon>Candidatus Methylomirabilia</taxon>
        <taxon>Candidatus Methylomirabilales</taxon>
        <taxon>Candidatus Methylomirabilaceae</taxon>
        <taxon>Candidatus Methylomirabilis</taxon>
    </lineage>
</organism>
<evidence type="ECO:0008006" key="4">
    <source>
        <dbReference type="Google" id="ProtNLM"/>
    </source>
</evidence>
<reference evidence="2 3" key="1">
    <citation type="submission" date="2019-07" db="EMBL/GenBank/DDBJ databases">
        <authorList>
            <person name="Cremers G."/>
        </authorList>
    </citation>
    <scope>NUCLEOTIDE SEQUENCE [LARGE SCALE GENOMIC DNA]</scope>
</reference>
<feature type="transmembrane region" description="Helical" evidence="1">
    <location>
        <begin position="176"/>
        <end position="203"/>
    </location>
</feature>